<evidence type="ECO:0000313" key="2">
    <source>
        <dbReference type="EMBL" id="VAW45521.1"/>
    </source>
</evidence>
<proteinExistence type="predicted"/>
<reference evidence="2" key="1">
    <citation type="submission" date="2018-06" db="EMBL/GenBank/DDBJ databases">
        <authorList>
            <person name="Zhirakovskaya E."/>
        </authorList>
    </citation>
    <scope>NUCLEOTIDE SEQUENCE</scope>
</reference>
<dbReference type="NCBIfam" id="NF033547">
    <property type="entry name" value="transpos_IS1595"/>
    <property type="match status" value="1"/>
</dbReference>
<feature type="domain" description="ISXO2-like transposase" evidence="1">
    <location>
        <begin position="3"/>
        <end position="106"/>
    </location>
</feature>
<gene>
    <name evidence="2" type="ORF">MNBD_GAMMA03-1783</name>
</gene>
<dbReference type="SMART" id="SM01126">
    <property type="entry name" value="DDE_Tnp_IS1595"/>
    <property type="match status" value="1"/>
</dbReference>
<dbReference type="Pfam" id="PF12762">
    <property type="entry name" value="DDE_Tnp_IS1595"/>
    <property type="match status" value="1"/>
</dbReference>
<accession>A0A3B0VRI3</accession>
<protein>
    <submittedName>
        <fullName evidence="2">Mobile element protein</fullName>
    </submittedName>
</protein>
<sequence>MTLLALNQAIILINVESVNKKAIEQFTNEHIDASSIVNTDAFCANVGVASFATHVPKVTPSDMVDEWLPWVHIAIANLKRFLLGTFHGISQHYVQEYLNEFCYRFNRRFW</sequence>
<dbReference type="InterPro" id="IPR024445">
    <property type="entry name" value="Tnp_ISXO2-like"/>
</dbReference>
<dbReference type="EMBL" id="UOFC01000059">
    <property type="protein sequence ID" value="VAW45521.1"/>
    <property type="molecule type" value="Genomic_DNA"/>
</dbReference>
<name>A0A3B0VRI3_9ZZZZ</name>
<organism evidence="2">
    <name type="scientific">hydrothermal vent metagenome</name>
    <dbReference type="NCBI Taxonomy" id="652676"/>
    <lineage>
        <taxon>unclassified sequences</taxon>
        <taxon>metagenomes</taxon>
        <taxon>ecological metagenomes</taxon>
    </lineage>
</organism>
<dbReference type="AlphaFoldDB" id="A0A3B0VRI3"/>
<evidence type="ECO:0000259" key="1">
    <source>
        <dbReference type="SMART" id="SM01126"/>
    </source>
</evidence>